<keyword evidence="8 10" id="KW-1133">Transmembrane helix</keyword>
<evidence type="ECO:0000256" key="8">
    <source>
        <dbReference type="ARBA" id="ARBA00022989"/>
    </source>
</evidence>
<evidence type="ECO:0000256" key="11">
    <source>
        <dbReference type="SAM" id="SignalP"/>
    </source>
</evidence>
<dbReference type="InterPro" id="IPR000157">
    <property type="entry name" value="TIR_dom"/>
</dbReference>
<comment type="similarity">
    <text evidence="2">Belongs to the Toll-like receptor family.</text>
</comment>
<keyword evidence="4" id="KW-0433">Leucine-rich repeat</keyword>
<gene>
    <name evidence="13" type="ORF">C7M84_017265</name>
</gene>
<keyword evidence="6 11" id="KW-0732">Signal</keyword>
<dbReference type="PANTHER" id="PTHR24366:SF161">
    <property type="entry name" value="TIR DOMAIN-CONTAINING PROTEIN"/>
    <property type="match status" value="1"/>
</dbReference>
<feature type="domain" description="TIR" evidence="12">
    <location>
        <begin position="1032"/>
        <end position="1168"/>
    </location>
</feature>
<dbReference type="PROSITE" id="PS51257">
    <property type="entry name" value="PROKAR_LIPOPROTEIN"/>
    <property type="match status" value="1"/>
</dbReference>
<dbReference type="InterPro" id="IPR003591">
    <property type="entry name" value="Leu-rich_rpt_typical-subtyp"/>
</dbReference>
<dbReference type="GO" id="GO:0007165">
    <property type="term" value="P:signal transduction"/>
    <property type="evidence" value="ECO:0007669"/>
    <property type="project" value="InterPro"/>
</dbReference>
<evidence type="ECO:0000259" key="12">
    <source>
        <dbReference type="PROSITE" id="PS50104"/>
    </source>
</evidence>
<dbReference type="Pfam" id="PF13676">
    <property type="entry name" value="TIR_2"/>
    <property type="match status" value="1"/>
</dbReference>
<sequence>MKNTVALYVFASVFASCSVAFVYNAPENCDWTFRDEAQREVSLSCSLRTIGNDFDSSNFSIAQSEHTTELEILCSDVLFFQSSLQPRVFQRLYNLDTISIEFCKLTSLPAGAFLGLDAMKALAVRTHNSDWSAMALELNPDSLVGMPHLERLDLGQNNIWNLPERVFCPLPALRHLNLTWNRLQDVSEVGVSGSCGAHLVTLDLSGNDLVVLPEAGLAGLESLRELYLQYNDVSMLADGAFSGLSTLSVLNISSNRLVALPPEVFNETLGLTELHLQNNSLSVLAPGLFSALSRLTVLDMSFNQLTSEWVTAETFRGLLRLVVLNLSHNRLTQVTLDMFRDLSTLQVLDLRHNSLTVLGDMTFSPLANLHRLDLSYNSLVSVESRGLSGLHVLASLSVAHNNISRIAPEAFQNCTSLRDLRLEYNLLEEIPEAVREASSLRTLRISHNQLSAVAQGDLTSLSALRHLDMSNNFLRGLCKSCLAGLEYLEVLDLSQNELSTVPHGAFDTNTGLQLLRMDGNKMSDINGLFASLSNLLWLNVSDNRISWFDYALIPDQLQYLDLHNNRIRDLGNYFSLESKLELRTLDVSHNQLESLSASSVPDSVELLFVNSNKITRIATGTFAEKRNLSMVDLYDNLLSKIDLNSINLPRVPEERDLPEFYIGGNPIFCDCNMEWMHRVHQISSLRQHPRVMDLDKVTCTLPYPRSAENRVPFLETQPSQFLCPYTSHCFALCHCCDFIACDCQMTCPIGCSCYHDGTWATNIVDCSARNHHQLPDDIPMDATLVYMDGNEMPFLDAHHLIGRKNMRALYLNSSRVERIQNRTFHGLSTLKELHLHDNMLVELEGFEFEHLEHLRELYLQNNRLKVINNVTFAGLKSLEVLRLDGNFLFEFPVWHLKLNKGLKDVTLGINLWSCECQYMVDFKNWLIRETDVVKDAKSIFCVSNSTGEPGPYVLESSYSCENFVATSIVQEKLENDFLQPVLITLAIFFVVLVMGVVFAVFRVRLQASVSKKCGLKCFPSQPAPAKEEERNMLYDAFVSYSEMDAPFVTEVFAAELENGDPSYKVCLSSRDYQTVGSYVGDFIVQSIETSHKVVLVLTKNFVDHDWCKFSFKAAHVEALKSLKNRVIVVMCGDVDESDMDSDLSGIVKSATKLKYEDKSFWSKLHAALPGGAKKMSQQCYITETNYIMRNSVPVLSPNHNLKQSQFMPNMVLTNTLKTPVSHYHQQHHYQHTQPSINSDTGDLDKTFVSVETAQSSLAPSLNHSYMSIDYAAARNSHIYASIDETTPALPPSTLPSVHTLHQHLRQQQHVEPLRQYLPQDVLSSQQRRPLTGAPMQTFDQPAVIGWKTRPRETLPDPRTRGDPLGHCPSPLALPPPKHAPYRPFPSLPRYPCPCPPIPRRTHTRKQVTVAGHEYPSTRIPGIRIR</sequence>
<dbReference type="FunFam" id="3.80.10.10:FF:001438">
    <property type="entry name" value="Uncharacterized protein"/>
    <property type="match status" value="1"/>
</dbReference>
<dbReference type="Gene3D" id="3.80.10.10">
    <property type="entry name" value="Ribonuclease Inhibitor"/>
    <property type="match status" value="6"/>
</dbReference>
<dbReference type="GO" id="GO:0005886">
    <property type="term" value="C:plasma membrane"/>
    <property type="evidence" value="ECO:0007669"/>
    <property type="project" value="UniProtKB-SubCell"/>
</dbReference>
<keyword evidence="9 10" id="KW-0472">Membrane</keyword>
<dbReference type="Gene3D" id="3.40.50.10140">
    <property type="entry name" value="Toll/interleukin-1 receptor homology (TIR) domain"/>
    <property type="match status" value="1"/>
</dbReference>
<evidence type="ECO:0000256" key="2">
    <source>
        <dbReference type="ARBA" id="ARBA00009634"/>
    </source>
</evidence>
<dbReference type="OrthoDB" id="6364554at2759"/>
<dbReference type="SUPFAM" id="SSF52058">
    <property type="entry name" value="L domain-like"/>
    <property type="match status" value="2"/>
</dbReference>
<feature type="chain" id="PRO_5018619849" evidence="11">
    <location>
        <begin position="21"/>
        <end position="1425"/>
    </location>
</feature>
<keyword evidence="14" id="KW-1185">Reference proteome</keyword>
<keyword evidence="5 10" id="KW-0812">Transmembrane</keyword>
<dbReference type="InterPro" id="IPR032675">
    <property type="entry name" value="LRR_dom_sf"/>
</dbReference>
<dbReference type="PANTHER" id="PTHR24366">
    <property type="entry name" value="IG(IMMUNOGLOBULIN) AND LRR(LEUCINE RICH REPEAT) DOMAINS"/>
    <property type="match status" value="1"/>
</dbReference>
<dbReference type="SMART" id="SM00365">
    <property type="entry name" value="LRR_SD22"/>
    <property type="match status" value="9"/>
</dbReference>
<comment type="caution">
    <text evidence="13">The sequence shown here is derived from an EMBL/GenBank/DDBJ whole genome shotgun (WGS) entry which is preliminary data.</text>
</comment>
<feature type="signal peptide" evidence="11">
    <location>
        <begin position="1"/>
        <end position="20"/>
    </location>
</feature>
<dbReference type="PROSITE" id="PS51450">
    <property type="entry name" value="LRR"/>
    <property type="match status" value="6"/>
</dbReference>
<accession>A0A3R7MLG3</accession>
<dbReference type="SMART" id="SM00364">
    <property type="entry name" value="LRR_BAC"/>
    <property type="match status" value="14"/>
</dbReference>
<proteinExistence type="inferred from homology"/>
<dbReference type="SUPFAM" id="SSF52047">
    <property type="entry name" value="RNI-like"/>
    <property type="match status" value="1"/>
</dbReference>
<feature type="transmembrane region" description="Helical" evidence="10">
    <location>
        <begin position="977"/>
        <end position="1001"/>
    </location>
</feature>
<evidence type="ECO:0000256" key="5">
    <source>
        <dbReference type="ARBA" id="ARBA00022692"/>
    </source>
</evidence>
<protein>
    <submittedName>
        <fullName evidence="13">Putative slit-like 2 protein</fullName>
    </submittedName>
</protein>
<dbReference type="FunFam" id="3.80.10.10:FF:001164">
    <property type="entry name" value="GH01279p"/>
    <property type="match status" value="1"/>
</dbReference>
<dbReference type="Proteomes" id="UP000283509">
    <property type="component" value="Unassembled WGS sequence"/>
</dbReference>
<dbReference type="EMBL" id="QCYY01003190">
    <property type="protein sequence ID" value="ROT64786.1"/>
    <property type="molecule type" value="Genomic_DNA"/>
</dbReference>
<dbReference type="InterPro" id="IPR001611">
    <property type="entry name" value="Leu-rich_rpt"/>
</dbReference>
<name>A0A3R7MLG3_PENVA</name>
<dbReference type="Pfam" id="PF13855">
    <property type="entry name" value="LRR_8"/>
    <property type="match status" value="5"/>
</dbReference>
<dbReference type="PROSITE" id="PS50104">
    <property type="entry name" value="TIR"/>
    <property type="match status" value="1"/>
</dbReference>
<dbReference type="STRING" id="6689.A0A3R7MLG3"/>
<dbReference type="SMART" id="SM00255">
    <property type="entry name" value="TIR"/>
    <property type="match status" value="1"/>
</dbReference>
<evidence type="ECO:0000256" key="3">
    <source>
        <dbReference type="ARBA" id="ARBA00022475"/>
    </source>
</evidence>
<evidence type="ECO:0000256" key="6">
    <source>
        <dbReference type="ARBA" id="ARBA00022729"/>
    </source>
</evidence>
<evidence type="ECO:0000313" key="13">
    <source>
        <dbReference type="EMBL" id="ROT64786.1"/>
    </source>
</evidence>
<organism evidence="13 14">
    <name type="scientific">Penaeus vannamei</name>
    <name type="common">Whiteleg shrimp</name>
    <name type="synonym">Litopenaeus vannamei</name>
    <dbReference type="NCBI Taxonomy" id="6689"/>
    <lineage>
        <taxon>Eukaryota</taxon>
        <taxon>Metazoa</taxon>
        <taxon>Ecdysozoa</taxon>
        <taxon>Arthropoda</taxon>
        <taxon>Crustacea</taxon>
        <taxon>Multicrustacea</taxon>
        <taxon>Malacostraca</taxon>
        <taxon>Eumalacostraca</taxon>
        <taxon>Eucarida</taxon>
        <taxon>Decapoda</taxon>
        <taxon>Dendrobranchiata</taxon>
        <taxon>Penaeoidea</taxon>
        <taxon>Penaeidae</taxon>
        <taxon>Penaeus</taxon>
    </lineage>
</organism>
<dbReference type="SUPFAM" id="SSF52200">
    <property type="entry name" value="Toll/Interleukin receptor TIR domain"/>
    <property type="match status" value="1"/>
</dbReference>
<keyword evidence="7" id="KW-0677">Repeat</keyword>
<keyword evidence="3" id="KW-1003">Cell membrane</keyword>
<evidence type="ECO:0000256" key="7">
    <source>
        <dbReference type="ARBA" id="ARBA00022737"/>
    </source>
</evidence>
<evidence type="ECO:0000256" key="4">
    <source>
        <dbReference type="ARBA" id="ARBA00022614"/>
    </source>
</evidence>
<comment type="subcellular location">
    <subcellularLocation>
        <location evidence="1">Cell membrane</location>
    </subcellularLocation>
</comment>
<reference evidence="13 14" key="2">
    <citation type="submission" date="2019-01" db="EMBL/GenBank/DDBJ databases">
        <title>The decoding of complex shrimp genome reveals the adaptation for benthos swimmer, frequently molting mechanism and breeding impact on genome.</title>
        <authorList>
            <person name="Sun Y."/>
            <person name="Gao Y."/>
            <person name="Yu Y."/>
        </authorList>
    </citation>
    <scope>NUCLEOTIDE SEQUENCE [LARGE SCALE GENOMIC DNA]</scope>
    <source>
        <tissue evidence="13">Muscle</tissue>
    </source>
</reference>
<dbReference type="InterPro" id="IPR035897">
    <property type="entry name" value="Toll_tir_struct_dom_sf"/>
</dbReference>
<evidence type="ECO:0000313" key="14">
    <source>
        <dbReference type="Proteomes" id="UP000283509"/>
    </source>
</evidence>
<evidence type="ECO:0000256" key="9">
    <source>
        <dbReference type="ARBA" id="ARBA00023136"/>
    </source>
</evidence>
<evidence type="ECO:0000256" key="1">
    <source>
        <dbReference type="ARBA" id="ARBA00004236"/>
    </source>
</evidence>
<dbReference type="SMART" id="SM00369">
    <property type="entry name" value="LRR_TYP"/>
    <property type="match status" value="23"/>
</dbReference>
<reference evidence="13 14" key="1">
    <citation type="submission" date="2018-04" db="EMBL/GenBank/DDBJ databases">
        <authorList>
            <person name="Zhang X."/>
            <person name="Yuan J."/>
            <person name="Li F."/>
            <person name="Xiang J."/>
        </authorList>
    </citation>
    <scope>NUCLEOTIDE SEQUENCE [LARGE SCALE GENOMIC DNA]</scope>
    <source>
        <tissue evidence="13">Muscle</tissue>
    </source>
</reference>
<evidence type="ECO:0000256" key="10">
    <source>
        <dbReference type="SAM" id="Phobius"/>
    </source>
</evidence>